<dbReference type="Proteomes" id="UP000838412">
    <property type="component" value="Chromosome 5"/>
</dbReference>
<dbReference type="SUPFAM" id="SSF56672">
    <property type="entry name" value="DNA/RNA polymerases"/>
    <property type="match status" value="1"/>
</dbReference>
<evidence type="ECO:0000313" key="1">
    <source>
        <dbReference type="EMBL" id="CAH1265937.1"/>
    </source>
</evidence>
<dbReference type="OrthoDB" id="10037236at2759"/>
<name>A0A8K0EX72_BRALA</name>
<accession>A0A8K0EX72</accession>
<dbReference type="InterPro" id="IPR036691">
    <property type="entry name" value="Endo/exonu/phosph_ase_sf"/>
</dbReference>
<keyword evidence="2" id="KW-1185">Reference proteome</keyword>
<dbReference type="SUPFAM" id="SSF56219">
    <property type="entry name" value="DNase I-like"/>
    <property type="match status" value="1"/>
</dbReference>
<organism evidence="1 2">
    <name type="scientific">Branchiostoma lanceolatum</name>
    <name type="common">Common lancelet</name>
    <name type="synonym">Amphioxus lanceolatum</name>
    <dbReference type="NCBI Taxonomy" id="7740"/>
    <lineage>
        <taxon>Eukaryota</taxon>
        <taxon>Metazoa</taxon>
        <taxon>Chordata</taxon>
        <taxon>Cephalochordata</taxon>
        <taxon>Leptocardii</taxon>
        <taxon>Amphioxiformes</taxon>
        <taxon>Branchiostomatidae</taxon>
        <taxon>Branchiostoma</taxon>
    </lineage>
</organism>
<dbReference type="Gene3D" id="3.60.10.10">
    <property type="entry name" value="Endonuclease/exonuclease/phosphatase"/>
    <property type="match status" value="1"/>
</dbReference>
<sequence length="768" mass="87453">MATLLKYTQEFLRACRSATKPLLPQERHLLKDMGLLRRSNRPRGCKAVNKLDEFHVTLSHHSVDIGVVSETWLSNSLPLCAIGLDGFNLYSRHRTDRRGGGVAVYVKEQIPSRQLTEYPVPDNVEVVWVWARPHRLPRPLSAIVVCGIYSPPNSPHQDLLINHLVTVCDDLRAKYPDIGLALLGDFNRTDISELCSGGLLAQVVKNKTRGDAVLDLIITNMKDIYERPTILPPVGLSDHSSVLWTPVVKSADNKTTKKIVRRMGEFEMHEFGKWITSHDWSEVYEVEGVSAKANAFHAMLESAVDTFFPPKVFKTHQTDKPWITSHIKHLISLRQRAFHSQRPLVWKFYRNLTQRTLSTARKNYYADRVSRLKTANPRHWHQEVMNMANMKKTNCNIVIPGMEADDTSIANTINNKFSEVSNALPRLDTSLLPSFLPSPQQLPTLQVWEVYQRLRAVKVNKAPGPDNIPLKLLKEFACELSTPLCHILNASFATGTVPNQWKEAIVVPVPKSQPASIEQLRPISLTCQFAKIAEFFACEWISKDIHFDTRQFGSLKGRSTVHALVSLVDKLCQGADNPGTISTIVATDFSKAFDRVHHNTVIAKLLDKGLRPELVPWVCDFITARKQRVRYRGSLSNWQTLTWYIRPLLEYAVPIWNPGLTHRQMDQLERIQRRACRIILGRDYPGYAEALAQLGLTTLSERRERLCLKFGRSLLGSQFEHWLPSRRSEISGRCTRNGHKLNIPRANTLRFSNSPIPYLTKLLNQYGY</sequence>
<reference evidence="1" key="1">
    <citation type="submission" date="2022-01" db="EMBL/GenBank/DDBJ databases">
        <authorList>
            <person name="Braso-Vives M."/>
        </authorList>
    </citation>
    <scope>NUCLEOTIDE SEQUENCE</scope>
</reference>
<dbReference type="PANTHER" id="PTHR47510">
    <property type="entry name" value="REVERSE TRANSCRIPTASE DOMAIN-CONTAINING PROTEIN"/>
    <property type="match status" value="1"/>
</dbReference>
<evidence type="ECO:0000313" key="2">
    <source>
        <dbReference type="Proteomes" id="UP000838412"/>
    </source>
</evidence>
<dbReference type="InterPro" id="IPR043502">
    <property type="entry name" value="DNA/RNA_pol_sf"/>
</dbReference>
<proteinExistence type="predicted"/>
<gene>
    <name evidence="1" type="primary">Hypp3265</name>
    <name evidence="1" type="ORF">BLAG_LOCUS19723</name>
</gene>
<protein>
    <submittedName>
        <fullName evidence="1">Hypp3265 protein</fullName>
    </submittedName>
</protein>
<dbReference type="EMBL" id="OV696690">
    <property type="protein sequence ID" value="CAH1265937.1"/>
    <property type="molecule type" value="Genomic_DNA"/>
</dbReference>
<dbReference type="PANTHER" id="PTHR47510:SF3">
    <property type="entry name" value="ENDO_EXONUCLEASE_PHOSPHATASE DOMAIN-CONTAINING PROTEIN"/>
    <property type="match status" value="1"/>
</dbReference>
<dbReference type="AlphaFoldDB" id="A0A8K0EX72"/>